<proteinExistence type="predicted"/>
<comment type="caution">
    <text evidence="2">The sequence shown here is derived from an EMBL/GenBank/DDBJ whole genome shotgun (WGS) entry which is preliminary data.</text>
</comment>
<gene>
    <name evidence="2" type="ORF">H1R20_g14127</name>
</gene>
<evidence type="ECO:0000256" key="1">
    <source>
        <dbReference type="SAM" id="MobiDB-lite"/>
    </source>
</evidence>
<dbReference type="OrthoDB" id="2988101at2759"/>
<reference evidence="2" key="1">
    <citation type="submission" date="2022-06" db="EMBL/GenBank/DDBJ databases">
        <title>Genome Sequence of Candolleomyces eurysporus.</title>
        <authorList>
            <person name="Buettner E."/>
        </authorList>
    </citation>
    <scope>NUCLEOTIDE SEQUENCE</scope>
    <source>
        <strain evidence="2">VTCC 930004</strain>
    </source>
</reference>
<sequence length="300" mass="32452">MSPTALGPSAPPISGNFERLGSPSPFLGSAAGGDRDELSKYDELCQHEGSVDDIPYFEPWPVRHAKKMGCIVRDFAYEDGRLPPVRPVWMQQHQPVGPESQGQQILTVMRPKTPEVYIATPTLTPNGSYIWANPEEEALAASQQQATHDRVQIVLEKLQAQAAEGVTPPSPKTAPTVTAPIPSTSSKPSQAAPTTPLVMRVSVMIVSHSAKSKLKGRAAPPEYLSDARASKRLRRSSGKSAADELPLHNYPRGKSTVVPPSTRVLRSHVRSSAPASSSTSPRNTRTPLHPTTPSRSRRRS</sequence>
<feature type="region of interest" description="Disordered" evidence="1">
    <location>
        <begin position="209"/>
        <end position="300"/>
    </location>
</feature>
<evidence type="ECO:0000313" key="3">
    <source>
        <dbReference type="Proteomes" id="UP001140091"/>
    </source>
</evidence>
<dbReference type="EMBL" id="JANBPK010001472">
    <property type="protein sequence ID" value="KAJ2922957.1"/>
    <property type="molecule type" value="Genomic_DNA"/>
</dbReference>
<keyword evidence="3" id="KW-1185">Reference proteome</keyword>
<dbReference type="Proteomes" id="UP001140091">
    <property type="component" value="Unassembled WGS sequence"/>
</dbReference>
<feature type="compositionally biased region" description="Polar residues" evidence="1">
    <location>
        <begin position="173"/>
        <end position="193"/>
    </location>
</feature>
<protein>
    <submittedName>
        <fullName evidence="2">Uncharacterized protein</fullName>
    </submittedName>
</protein>
<organism evidence="2 3">
    <name type="scientific">Candolleomyces eurysporus</name>
    <dbReference type="NCBI Taxonomy" id="2828524"/>
    <lineage>
        <taxon>Eukaryota</taxon>
        <taxon>Fungi</taxon>
        <taxon>Dikarya</taxon>
        <taxon>Basidiomycota</taxon>
        <taxon>Agaricomycotina</taxon>
        <taxon>Agaricomycetes</taxon>
        <taxon>Agaricomycetidae</taxon>
        <taxon>Agaricales</taxon>
        <taxon>Agaricineae</taxon>
        <taxon>Psathyrellaceae</taxon>
        <taxon>Candolleomyces</taxon>
    </lineage>
</organism>
<name>A0A9W8MAR9_9AGAR</name>
<evidence type="ECO:0000313" key="2">
    <source>
        <dbReference type="EMBL" id="KAJ2922957.1"/>
    </source>
</evidence>
<accession>A0A9W8MAR9</accession>
<dbReference type="AlphaFoldDB" id="A0A9W8MAR9"/>
<feature type="non-terminal residue" evidence="2">
    <location>
        <position position="300"/>
    </location>
</feature>
<feature type="region of interest" description="Disordered" evidence="1">
    <location>
        <begin position="1"/>
        <end position="34"/>
    </location>
</feature>
<feature type="region of interest" description="Disordered" evidence="1">
    <location>
        <begin position="163"/>
        <end position="194"/>
    </location>
</feature>
<feature type="compositionally biased region" description="Low complexity" evidence="1">
    <location>
        <begin position="270"/>
        <end position="294"/>
    </location>
</feature>